<dbReference type="VEuPathDB" id="AmoebaDB:DDB_G0267294"/>
<sequence length="1007" mass="114815">MADLTTSMDHQVMLHQVATIPSLQTVPTTVFRRTRSKLTSRWTFVPPQTSLERIGSSKLLSRGRKWIKSPSASKLQADAKPDSDFNSRGSEIRLHHKGSTRLVIRRCHRTSTSKPLFKARFLLQRVYGSKTWNESTSSSSRSKKIKHLHQQPIIQDGRNQESTINGQTRLLHGKTRYQESLSPRFSRSAIQRLIPLRVERFALPLENNAVRVIDSSSYLYNVVKTCTSNVERYQRIRHRILGRSINRRFNKRRMFIQPQKDNGLTCQTRFQVKSRKECSRTNSINYFSRITNRFGINEASCSQRKEEKCNQGNKKLFKTRLLLPKKTCWFKRKVNRTERCSHPIQTLHSSNKQLSLSVSDSSQWRLGSIVPHSSRCQVRDFTLVNSSKPMEWKRNQSVSKLRLCSYNRCLGIRCRCHSQERKQGNQNLVIPVVNNSIKHVVKSSRNARSANGLSSAMSETEQLQAEDSNRQHYHSLLHQSPRWSNTRSLSSIRTTLETMPQEESELDWRAYSRILQCKSRPPQPSFRDESQIIDQSNQELQLATEEGSVQSHTTSIRSNTDGSVRISPQPSNDQLLNNQNEYTPPRLESMEAMSGLPTTHSFAFYPGEDELIQFEEGFYNTDLPNLEISNLVSDDSSSSSSSSSSHVSSSTGNIPRSIDQTISRVDTNPDSTTLETGDYSTFQSHVMSFARTTNTKTAELLMKSWEPSTLKVYSSSYTRFRNFCTLNSLNPANITLVVFMDYLTHLFKHKPPLAFSTINGHRSMLNQLLLLRNQTDIVNDPFITRIMTGIHKLRPSSAKYKEIWDANQVFKHLSTIKVIPKYTYTALLNKTLVLCKMFGLARSSDLVKWSFKGLIITPDSIKGPVINAKEQRSGVVSILELTSLDDTNSQVCPVRHLATYLRASKGRRKPHSGDSVFIKNEVNRSKLMILTQIVLSTLSKSGIDIVKFKSHSTRSAMASLLVSNNVPFHVVKKMGRWKSNDTVDTFYDKRIIGEKSGGFLNTVVQIS</sequence>
<keyword evidence="5" id="KW-0808">Transferase</keyword>
<dbReference type="Gene3D" id="1.10.150.130">
    <property type="match status" value="1"/>
</dbReference>
<accession>O96848</accession>
<feature type="region of interest" description="Disordered" evidence="3">
    <location>
        <begin position="632"/>
        <end position="675"/>
    </location>
</feature>
<proteinExistence type="predicted"/>
<feature type="domain" description="Core-binding (CB)" evidence="4">
    <location>
        <begin position="687"/>
        <end position="773"/>
    </location>
</feature>
<reference evidence="5" key="2">
    <citation type="journal article" date="1984" name="Mol. Cell. Biol.">
        <title>Transcription of Dictyostelium discoideum transposable element DIRS-1.</title>
        <authorList>
            <person name="Cohen S.M."/>
            <person name="Cappello J."/>
            <person name="Lodish H.F."/>
        </authorList>
    </citation>
    <scope>NUCLEOTIDE SEQUENCE</scope>
    <source>
        <strain evidence="5">AX-3</strain>
    </source>
</reference>
<dbReference type="GO" id="GO:0015074">
    <property type="term" value="P:DNA integration"/>
    <property type="evidence" value="ECO:0007669"/>
    <property type="project" value="InterPro"/>
</dbReference>
<evidence type="ECO:0000313" key="5">
    <source>
        <dbReference type="EMBL" id="AAA33194.1"/>
    </source>
</evidence>
<dbReference type="VEuPathDB" id="AmoebaDB:DDB_G0267314"/>
<dbReference type="PANTHER" id="PTHR31660:SF76">
    <property type="entry name" value="CORE-BINDING (CB) DOMAIN-CONTAINING PROTEIN-RELATED"/>
    <property type="match status" value="1"/>
</dbReference>
<reference evidence="5" key="3">
    <citation type="journal article" date="1985" name="Cell">
        <title>Sequence of Dictyostelium DIRS-1: an apparent retrotransposon with inverted terminal repeats and an internal circle junction sequence.</title>
        <authorList>
            <person name="Cappello J."/>
            <person name="Handelsman K."/>
            <person name="Lodish H.F."/>
        </authorList>
    </citation>
    <scope>NUCLEOTIDE SEQUENCE</scope>
    <source>
        <strain evidence="5">AX-3</strain>
    </source>
</reference>
<dbReference type="EMBL" id="M11339">
    <property type="protein sequence ID" value="AAA33194.1"/>
    <property type="molecule type" value="Genomic_DNA"/>
</dbReference>
<evidence type="ECO:0000256" key="1">
    <source>
        <dbReference type="ARBA" id="ARBA00023125"/>
    </source>
</evidence>
<feature type="compositionally biased region" description="Polar residues" evidence="3">
    <location>
        <begin position="444"/>
        <end position="466"/>
    </location>
</feature>
<keyword evidence="5" id="KW-0695">RNA-directed DNA polymerase</keyword>
<evidence type="ECO:0000259" key="4">
    <source>
        <dbReference type="PROSITE" id="PS51900"/>
    </source>
</evidence>
<organism evidence="5">
    <name type="scientific">Dictyostelium discoideum</name>
    <name type="common">Social amoeba</name>
    <dbReference type="NCBI Taxonomy" id="44689"/>
    <lineage>
        <taxon>Eukaryota</taxon>
        <taxon>Amoebozoa</taxon>
        <taxon>Evosea</taxon>
        <taxon>Eumycetozoa</taxon>
        <taxon>Dictyostelia</taxon>
        <taxon>Dictyosteliales</taxon>
        <taxon>Dictyosteliaceae</taxon>
        <taxon>Dictyostelium</taxon>
    </lineage>
</organism>
<dbReference type="AlphaFoldDB" id="O96848"/>
<keyword evidence="2" id="KW-0233">DNA recombination</keyword>
<feature type="compositionally biased region" description="Basic and acidic residues" evidence="3">
    <location>
        <begin position="77"/>
        <end position="90"/>
    </location>
</feature>
<protein>
    <recommendedName>
        <fullName evidence="4">Core-binding (CB) domain-containing protein</fullName>
    </recommendedName>
</protein>
<dbReference type="Gene3D" id="1.10.443.10">
    <property type="entry name" value="Intergrase catalytic core"/>
    <property type="match status" value="1"/>
</dbReference>
<evidence type="ECO:0000256" key="3">
    <source>
        <dbReference type="SAM" id="MobiDB-lite"/>
    </source>
</evidence>
<name>O96848_DICDI</name>
<dbReference type="GO" id="GO:0003964">
    <property type="term" value="F:RNA-directed DNA polymerase activity"/>
    <property type="evidence" value="ECO:0007669"/>
    <property type="project" value="UniProtKB-KW"/>
</dbReference>
<keyword evidence="5" id="KW-0548">Nucleotidyltransferase</keyword>
<dbReference type="SUPFAM" id="SSF56349">
    <property type="entry name" value="DNA breaking-rejoining enzymes"/>
    <property type="match status" value="1"/>
</dbReference>
<feature type="region of interest" description="Disordered" evidence="3">
    <location>
        <begin position="70"/>
        <end position="90"/>
    </location>
</feature>
<feature type="compositionally biased region" description="Polar residues" evidence="3">
    <location>
        <begin position="651"/>
        <end position="675"/>
    </location>
</feature>
<dbReference type="InterPro" id="IPR010998">
    <property type="entry name" value="Integrase_recombinase_N"/>
</dbReference>
<evidence type="ECO:0000256" key="2">
    <source>
        <dbReference type="ARBA" id="ARBA00023172"/>
    </source>
</evidence>
<dbReference type="GO" id="GO:0003677">
    <property type="term" value="F:DNA binding"/>
    <property type="evidence" value="ECO:0007669"/>
    <property type="project" value="UniProtKB-KW"/>
</dbReference>
<reference evidence="5" key="1">
    <citation type="journal article" date="1984" name="Mol. Cell. Biol.">
        <title>Dictyostelium transposable element DIRS-1 preferentially inserts into DIRS-1 sequences.</title>
        <authorList>
            <person name="Cappello J."/>
            <person name="Cohen S.M."/>
            <person name="Lodish H.F."/>
        </authorList>
    </citation>
    <scope>NUCLEOTIDE SEQUENCE</scope>
    <source>
        <strain evidence="5">AX-3</strain>
    </source>
</reference>
<feature type="region of interest" description="Disordered" evidence="3">
    <location>
        <begin position="444"/>
        <end position="471"/>
    </location>
</feature>
<dbReference type="InterPro" id="IPR044068">
    <property type="entry name" value="CB"/>
</dbReference>
<dbReference type="InterPro" id="IPR011010">
    <property type="entry name" value="DNA_brk_join_enz"/>
</dbReference>
<dbReference type="GO" id="GO:0006310">
    <property type="term" value="P:DNA recombination"/>
    <property type="evidence" value="ECO:0007669"/>
    <property type="project" value="UniProtKB-KW"/>
</dbReference>
<feature type="region of interest" description="Disordered" evidence="3">
    <location>
        <begin position="544"/>
        <end position="581"/>
    </location>
</feature>
<dbReference type="SUPFAM" id="SSF47823">
    <property type="entry name" value="lambda integrase-like, N-terminal domain"/>
    <property type="match status" value="1"/>
</dbReference>
<dbReference type="PROSITE" id="PS51900">
    <property type="entry name" value="CB"/>
    <property type="match status" value="1"/>
</dbReference>
<dbReference type="PANTHER" id="PTHR31660">
    <property type="entry name" value="GAG-POL POLYPROTEIN-LIKE PROTEIN-RELATED"/>
    <property type="match status" value="1"/>
</dbReference>
<dbReference type="PIR" id="B24785">
    <property type="entry name" value="B24785"/>
</dbReference>
<feature type="compositionally biased region" description="Low complexity" evidence="3">
    <location>
        <begin position="632"/>
        <end position="650"/>
    </location>
</feature>
<dbReference type="InterPro" id="IPR013762">
    <property type="entry name" value="Integrase-like_cat_sf"/>
</dbReference>
<keyword evidence="1" id="KW-0238">DNA-binding</keyword>